<feature type="compositionally biased region" description="Polar residues" evidence="1">
    <location>
        <begin position="25"/>
        <end position="37"/>
    </location>
</feature>
<reference evidence="2 3" key="1">
    <citation type="journal article" date="2018" name="Evol. Lett.">
        <title>Horizontal gene cluster transfer increased hallucinogenic mushroom diversity.</title>
        <authorList>
            <person name="Reynolds H.T."/>
            <person name="Vijayakumar V."/>
            <person name="Gluck-Thaler E."/>
            <person name="Korotkin H.B."/>
            <person name="Matheny P.B."/>
            <person name="Slot J.C."/>
        </authorList>
    </citation>
    <scope>NUCLEOTIDE SEQUENCE [LARGE SCALE GENOMIC DNA]</scope>
    <source>
        <strain evidence="2 3">SRW20</strain>
    </source>
</reference>
<gene>
    <name evidence="2" type="ORF">CVT26_013062</name>
</gene>
<feature type="compositionally biased region" description="Basic and acidic residues" evidence="1">
    <location>
        <begin position="140"/>
        <end position="156"/>
    </location>
</feature>
<feature type="region of interest" description="Disordered" evidence="1">
    <location>
        <begin position="82"/>
        <end position="169"/>
    </location>
</feature>
<keyword evidence="3" id="KW-1185">Reference proteome</keyword>
<protein>
    <submittedName>
        <fullName evidence="2">Uncharacterized protein</fullName>
    </submittedName>
</protein>
<name>A0A409Y4I5_9AGAR</name>
<feature type="compositionally biased region" description="Polar residues" evidence="1">
    <location>
        <begin position="113"/>
        <end position="138"/>
    </location>
</feature>
<feature type="region of interest" description="Disordered" evidence="1">
    <location>
        <begin position="1"/>
        <end position="41"/>
    </location>
</feature>
<feature type="region of interest" description="Disordered" evidence="1">
    <location>
        <begin position="436"/>
        <end position="457"/>
    </location>
</feature>
<evidence type="ECO:0000313" key="3">
    <source>
        <dbReference type="Proteomes" id="UP000284706"/>
    </source>
</evidence>
<feature type="compositionally biased region" description="Low complexity" evidence="1">
    <location>
        <begin position="8"/>
        <end position="24"/>
    </location>
</feature>
<dbReference type="STRING" id="231916.A0A409Y4I5"/>
<accession>A0A409Y4I5</accession>
<dbReference type="Proteomes" id="UP000284706">
    <property type="component" value="Unassembled WGS sequence"/>
</dbReference>
<organism evidence="2 3">
    <name type="scientific">Gymnopilus dilepis</name>
    <dbReference type="NCBI Taxonomy" id="231916"/>
    <lineage>
        <taxon>Eukaryota</taxon>
        <taxon>Fungi</taxon>
        <taxon>Dikarya</taxon>
        <taxon>Basidiomycota</taxon>
        <taxon>Agaricomycotina</taxon>
        <taxon>Agaricomycetes</taxon>
        <taxon>Agaricomycetidae</taxon>
        <taxon>Agaricales</taxon>
        <taxon>Agaricineae</taxon>
        <taxon>Hymenogastraceae</taxon>
        <taxon>Gymnopilus</taxon>
    </lineage>
</organism>
<evidence type="ECO:0000256" key="1">
    <source>
        <dbReference type="SAM" id="MobiDB-lite"/>
    </source>
</evidence>
<dbReference type="EMBL" id="NHYE01001174">
    <property type="protein sequence ID" value="PPQ97888.1"/>
    <property type="molecule type" value="Genomic_DNA"/>
</dbReference>
<feature type="compositionally biased region" description="Polar residues" evidence="1">
    <location>
        <begin position="596"/>
        <end position="608"/>
    </location>
</feature>
<dbReference type="InParanoid" id="A0A409Y4I5"/>
<dbReference type="AlphaFoldDB" id="A0A409Y4I5"/>
<feature type="region of interest" description="Disordered" evidence="1">
    <location>
        <begin position="573"/>
        <end position="634"/>
    </location>
</feature>
<dbReference type="OrthoDB" id="2665953at2759"/>
<feature type="compositionally biased region" description="Basic residues" evidence="1">
    <location>
        <begin position="624"/>
        <end position="634"/>
    </location>
</feature>
<feature type="compositionally biased region" description="Basic and acidic residues" evidence="1">
    <location>
        <begin position="440"/>
        <end position="457"/>
    </location>
</feature>
<sequence length="634" mass="70672">MKSLRRAPTSSSLGRLPSLLPSTRNSPQTAPSSTQQPIFYPLTKSGIGEGVSTLVNIPQIPALDGSQPTAYKLQFYSDKSPGTLLQGKNNPLPRRNGSSQKAPAPLFFPLGNSPPSRTSSAELNSSSTVPDNTPYSRQTGHHDSSESSNSPDEHSLTHAAPLSVNDPDLCMTREPGRVVVTRGHLEGQLLRPALSDGPSTTGRLSDEALEALQDGFAELDRVMQKIKGSTGLTPKQILDRWQPSLPRHLNFWNIYQKYFQTRPQEELKRLQKKGRPIGTFLLPSLQLWSALIPEDPSKVDTLTIRSAYRAFRKEEPNHKGILELFWRIHEIESSNTSLNGRYRDFRKYVNAMTRLAESASTINGFEIAFCAVGSVVQQDQSLSATFCSRMVPNFFLDRLHFSNDELEAHLKAHVYDYASRAAVVSRDKERLTVSMTAAEQHTDRTPHTGTKEPLDSTKKKGPLLKVLKDRIKKFLEPCNISQLQSSRFPFSDFPKILAQYGWIIENWPEDIPFPCDFQKGKGIARLGASHRDSLLKAFDDPQDPIKIVKKFPCAVPACEPVIIGIAPSPKSEYERGRRRFLDTNGTVDRNGPARRTGTSASANEPSRQNLRKRRVACEDPKANGKLKRQRKSGS</sequence>
<comment type="caution">
    <text evidence="2">The sequence shown here is derived from an EMBL/GenBank/DDBJ whole genome shotgun (WGS) entry which is preliminary data.</text>
</comment>
<evidence type="ECO:0000313" key="2">
    <source>
        <dbReference type="EMBL" id="PPQ97888.1"/>
    </source>
</evidence>
<proteinExistence type="predicted"/>